<protein>
    <submittedName>
        <fullName evidence="1">Uncharacterized protein</fullName>
    </submittedName>
</protein>
<dbReference type="AlphaFoldDB" id="A0A2G5SHD2"/>
<name>A0A2G5SHD2_9PELO</name>
<reference evidence="2" key="1">
    <citation type="submission" date="2017-10" db="EMBL/GenBank/DDBJ databases">
        <title>Rapid genome shrinkage in a self-fertile nematode reveals novel sperm competition proteins.</title>
        <authorList>
            <person name="Yin D."/>
            <person name="Schwarz E.M."/>
            <person name="Thomas C.G."/>
            <person name="Felde R.L."/>
            <person name="Korf I.F."/>
            <person name="Cutter A.D."/>
            <person name="Schartner C.M."/>
            <person name="Ralston E.J."/>
            <person name="Meyer B.J."/>
            <person name="Haag E.S."/>
        </authorList>
    </citation>
    <scope>NUCLEOTIDE SEQUENCE [LARGE SCALE GENOMIC DNA]</scope>
    <source>
        <strain evidence="2">JU1422</strain>
    </source>
</reference>
<organism evidence="1 2">
    <name type="scientific">Caenorhabditis nigoni</name>
    <dbReference type="NCBI Taxonomy" id="1611254"/>
    <lineage>
        <taxon>Eukaryota</taxon>
        <taxon>Metazoa</taxon>
        <taxon>Ecdysozoa</taxon>
        <taxon>Nematoda</taxon>
        <taxon>Chromadorea</taxon>
        <taxon>Rhabditida</taxon>
        <taxon>Rhabditina</taxon>
        <taxon>Rhabditomorpha</taxon>
        <taxon>Rhabditoidea</taxon>
        <taxon>Rhabditidae</taxon>
        <taxon>Peloderinae</taxon>
        <taxon>Caenorhabditis</taxon>
    </lineage>
</organism>
<comment type="caution">
    <text evidence="1">The sequence shown here is derived from an EMBL/GenBank/DDBJ whole genome shotgun (WGS) entry which is preliminary data.</text>
</comment>
<keyword evidence="2" id="KW-1185">Reference proteome</keyword>
<evidence type="ECO:0000313" key="1">
    <source>
        <dbReference type="EMBL" id="PIC14525.1"/>
    </source>
</evidence>
<dbReference type="Proteomes" id="UP000230233">
    <property type="component" value="Unassembled WGS sequence"/>
</dbReference>
<gene>
    <name evidence="1" type="ORF">B9Z55_026806</name>
</gene>
<proteinExistence type="predicted"/>
<sequence>MSDRFKYSHNGICKIPNVRETIPTAFHTPAQVLFEVNNFEGTIFMHYWPGEKMVFPVVLLIRKGTSQIPSRIPLFLNILSNNPKFENEFKIETFAKRDDSVSGPEIPFSEVLNLENGFLDENGAMTIEYGFHFDAIFDEDQGMWTFNLESKLLDCELKNNMITYEKGEKMFYSHKQLILFHDSHSKISDEVHRIDLLGIPEDFEIEVFKKFLQIAHGVQ</sequence>
<evidence type="ECO:0000313" key="2">
    <source>
        <dbReference type="Proteomes" id="UP000230233"/>
    </source>
</evidence>
<accession>A0A2G5SHD2</accession>
<dbReference type="EMBL" id="PDUG01000007">
    <property type="protein sequence ID" value="PIC14525.1"/>
    <property type="molecule type" value="Genomic_DNA"/>
</dbReference>